<reference evidence="7" key="2">
    <citation type="submission" date="2025-09" db="UniProtKB">
        <authorList>
            <consortium name="Ensembl"/>
        </authorList>
    </citation>
    <scope>IDENTIFICATION</scope>
</reference>
<dbReference type="AlphaFoldDB" id="A0A3Q1GFH7"/>
<keyword evidence="4" id="KW-0808">Transferase</keyword>
<comment type="subcellular location">
    <subcellularLocation>
        <location evidence="1">Membrane</location>
        <topology evidence="1">Single-pass membrane protein</topology>
    </subcellularLocation>
</comment>
<keyword evidence="8" id="KW-1185">Reference proteome</keyword>
<dbReference type="Ensembl" id="ENSAPOT00000004148.1">
    <property type="protein sequence ID" value="ENSAPOP00000026267.1"/>
    <property type="gene ID" value="ENSAPOG00000010026.1"/>
</dbReference>
<dbReference type="Pfam" id="PF00201">
    <property type="entry name" value="UDPGT"/>
    <property type="match status" value="2"/>
</dbReference>
<evidence type="ECO:0000256" key="1">
    <source>
        <dbReference type="ARBA" id="ARBA00004167"/>
    </source>
</evidence>
<dbReference type="GO" id="GO:0008194">
    <property type="term" value="F:UDP-glycosyltransferase activity"/>
    <property type="evidence" value="ECO:0007669"/>
    <property type="project" value="InterPro"/>
</dbReference>
<sequence length="283" mass="31564">KLLKGKVKGKKAETADTVPASDIGSSAFKGNLLVVPMDGSHWIGVKAIAQEMGRRGHRVTVVMPEISMQMGPGKHYNTVTFPVPYDQAYVDSVMAKNTEALEKSAESFMQQVQSKMSQFQAIMDAIHITAETLLFNDTRKLGLPTVNLLRGIPCSLDLKAAGCPSPPSYVPRFASGLTDRMTFMERVFNSLIALFEPLLCRLIYRHFDHLAHQFLGEKVSIAEVLSDSDIWLMRIDFTLEFPRPLMPNMVQVGGINCKVKNLRILLGCGDQKDIYLTENTEYH</sequence>
<evidence type="ECO:0000256" key="3">
    <source>
        <dbReference type="ARBA" id="ARBA00022676"/>
    </source>
</evidence>
<proteinExistence type="inferred from homology"/>
<dbReference type="PANTHER" id="PTHR48043">
    <property type="entry name" value="EG:EG0003.4 PROTEIN-RELATED"/>
    <property type="match status" value="1"/>
</dbReference>
<dbReference type="Proteomes" id="UP000257200">
    <property type="component" value="Unplaced"/>
</dbReference>
<evidence type="ECO:0000313" key="8">
    <source>
        <dbReference type="Proteomes" id="UP000257200"/>
    </source>
</evidence>
<dbReference type="SUPFAM" id="SSF53756">
    <property type="entry name" value="UDP-Glycosyltransferase/glycogen phosphorylase"/>
    <property type="match status" value="1"/>
</dbReference>
<keyword evidence="5" id="KW-0812">Transmembrane</keyword>
<evidence type="ECO:0000256" key="5">
    <source>
        <dbReference type="ARBA" id="ARBA00022692"/>
    </source>
</evidence>
<reference evidence="7" key="1">
    <citation type="submission" date="2025-08" db="UniProtKB">
        <authorList>
            <consortium name="Ensembl"/>
        </authorList>
    </citation>
    <scope>IDENTIFICATION</scope>
</reference>
<keyword evidence="3" id="KW-0328">Glycosyltransferase</keyword>
<evidence type="ECO:0000313" key="7">
    <source>
        <dbReference type="Ensembl" id="ENSAPOP00000026267.1"/>
    </source>
</evidence>
<keyword evidence="6" id="KW-0472">Membrane</keyword>
<evidence type="ECO:0000256" key="6">
    <source>
        <dbReference type="ARBA" id="ARBA00022989"/>
    </source>
</evidence>
<dbReference type="GeneTree" id="ENSGT00940000159677"/>
<evidence type="ECO:0000256" key="2">
    <source>
        <dbReference type="ARBA" id="ARBA00009995"/>
    </source>
</evidence>
<accession>A0A3Q1GFH7</accession>
<evidence type="ECO:0000256" key="4">
    <source>
        <dbReference type="ARBA" id="ARBA00022679"/>
    </source>
</evidence>
<dbReference type="InterPro" id="IPR002213">
    <property type="entry name" value="UDP_glucos_trans"/>
</dbReference>
<dbReference type="PANTHER" id="PTHR48043:SF161">
    <property type="entry name" value="UDP GLUCURONOSYLTRANSFERASE FAMILY 1 MEMBER A1"/>
    <property type="match status" value="1"/>
</dbReference>
<dbReference type="InterPro" id="IPR050271">
    <property type="entry name" value="UDP-glycosyltransferase"/>
</dbReference>
<comment type="similarity">
    <text evidence="2">Belongs to the UDP-glycosyltransferase family.</text>
</comment>
<protein>
    <submittedName>
        <fullName evidence="7">UDP-glucuronosyltransferase 1-1-like</fullName>
    </submittedName>
</protein>
<organism evidence="7 8">
    <name type="scientific">Acanthochromis polyacanthus</name>
    <name type="common">spiny chromis</name>
    <dbReference type="NCBI Taxonomy" id="80966"/>
    <lineage>
        <taxon>Eukaryota</taxon>
        <taxon>Metazoa</taxon>
        <taxon>Chordata</taxon>
        <taxon>Craniata</taxon>
        <taxon>Vertebrata</taxon>
        <taxon>Euteleostomi</taxon>
        <taxon>Actinopterygii</taxon>
        <taxon>Neopterygii</taxon>
        <taxon>Teleostei</taxon>
        <taxon>Neoteleostei</taxon>
        <taxon>Acanthomorphata</taxon>
        <taxon>Ovalentaria</taxon>
        <taxon>Pomacentridae</taxon>
        <taxon>Acanthochromis</taxon>
    </lineage>
</organism>
<name>A0A3Q1GFH7_9TELE</name>
<keyword evidence="6" id="KW-1133">Transmembrane helix</keyword>
<dbReference type="GO" id="GO:0016020">
    <property type="term" value="C:membrane"/>
    <property type="evidence" value="ECO:0007669"/>
    <property type="project" value="UniProtKB-SubCell"/>
</dbReference>